<sequence>MRTYLPSGPDQDVPAGWGVRRAARLAFPGAAAVAADPVHSGRLRTYLTDMLRPYELALDEAAFARGGQSYGEMAEALIRAAVPPGESVDLLVLAYSVPDVTPGRATATWLSHVCPGGPLAFAVSDETHTAAFTALRLARAYAAGAGPARALLLVVEQPVLPYPPGAAVLPSGAYGVGLLLGPTGLAGPDGEAPGDVTAILGQGLAGGLPDGLPGELAGVQRVRTAEPGRPGTGVWWELAGEVERAAPGRARVGDGTPEPRVLVGADRTGARTGPPAAMRTQPPPDGRPVARRFVLADRAAGGGLALATVDAAAGSLSGSISGSGGRR</sequence>
<accession>A0ABX0ZML3</accession>
<evidence type="ECO:0000313" key="2">
    <source>
        <dbReference type="EMBL" id="NJP43961.1"/>
    </source>
</evidence>
<dbReference type="RefSeq" id="WP_167982817.1">
    <property type="nucleotide sequence ID" value="NZ_JAATEJ010000006.1"/>
</dbReference>
<name>A0ABX0ZML3_9ACTN</name>
<gene>
    <name evidence="2" type="ORF">HCN08_11165</name>
</gene>
<dbReference type="SUPFAM" id="SSF53901">
    <property type="entry name" value="Thiolase-like"/>
    <property type="match status" value="1"/>
</dbReference>
<dbReference type="Proteomes" id="UP000734511">
    <property type="component" value="Unassembled WGS sequence"/>
</dbReference>
<keyword evidence="3" id="KW-1185">Reference proteome</keyword>
<proteinExistence type="predicted"/>
<comment type="caution">
    <text evidence="2">The sequence shown here is derived from an EMBL/GenBank/DDBJ whole genome shotgun (WGS) entry which is preliminary data.</text>
</comment>
<evidence type="ECO:0000313" key="3">
    <source>
        <dbReference type="Proteomes" id="UP000734511"/>
    </source>
</evidence>
<organism evidence="2 3">
    <name type="scientific">Actinacidiphila epipremni</name>
    <dbReference type="NCBI Taxonomy" id="2053013"/>
    <lineage>
        <taxon>Bacteria</taxon>
        <taxon>Bacillati</taxon>
        <taxon>Actinomycetota</taxon>
        <taxon>Actinomycetes</taxon>
        <taxon>Kitasatosporales</taxon>
        <taxon>Streptomycetaceae</taxon>
        <taxon>Actinacidiphila</taxon>
    </lineage>
</organism>
<dbReference type="EMBL" id="JAATEJ010000006">
    <property type="protein sequence ID" value="NJP43961.1"/>
    <property type="molecule type" value="Genomic_DNA"/>
</dbReference>
<protein>
    <recommendedName>
        <fullName evidence="4">Beta-ketoacyl synthase N-terminal domain-containing protein</fullName>
    </recommendedName>
</protein>
<evidence type="ECO:0000256" key="1">
    <source>
        <dbReference type="SAM" id="MobiDB-lite"/>
    </source>
</evidence>
<dbReference type="Gene3D" id="3.40.47.10">
    <property type="match status" value="1"/>
</dbReference>
<evidence type="ECO:0008006" key="4">
    <source>
        <dbReference type="Google" id="ProtNLM"/>
    </source>
</evidence>
<reference evidence="2 3" key="1">
    <citation type="submission" date="2020-03" db="EMBL/GenBank/DDBJ databases">
        <title>WGS of actinomycetes isolated from Thailand.</title>
        <authorList>
            <person name="Thawai C."/>
        </authorList>
    </citation>
    <scope>NUCLEOTIDE SEQUENCE [LARGE SCALE GENOMIC DNA]</scope>
    <source>
        <strain evidence="2 3">PRB2-1</strain>
    </source>
</reference>
<dbReference type="InterPro" id="IPR016039">
    <property type="entry name" value="Thiolase-like"/>
</dbReference>
<feature type="region of interest" description="Disordered" evidence="1">
    <location>
        <begin position="249"/>
        <end position="288"/>
    </location>
</feature>